<evidence type="ECO:0000256" key="1">
    <source>
        <dbReference type="ARBA" id="ARBA00004496"/>
    </source>
</evidence>
<evidence type="ECO:0000313" key="11">
    <source>
        <dbReference type="EMBL" id="CAD8491334.1"/>
    </source>
</evidence>
<comment type="subcellular location">
    <subcellularLocation>
        <location evidence="1">Cytoplasm</location>
    </subcellularLocation>
</comment>
<dbReference type="PANTHER" id="PTHR43629">
    <property type="entry name" value="PEPTIDYL-PROLYL CIS-TRANS ISOMERASE"/>
    <property type="match status" value="1"/>
</dbReference>
<keyword evidence="3" id="KW-0963">Cytoplasm</keyword>
<dbReference type="GO" id="GO:0005737">
    <property type="term" value="C:cytoplasm"/>
    <property type="evidence" value="ECO:0007669"/>
    <property type="project" value="UniProtKB-SubCell"/>
</dbReference>
<evidence type="ECO:0000256" key="3">
    <source>
        <dbReference type="ARBA" id="ARBA00022490"/>
    </source>
</evidence>
<sequence length="538" mass="56885">MLAALSTCSTGYTSTLLGTSWRLKLDVGLEPGSWMPKKIDGWGASGARVLVDALVDFEASPVGESEELVGPLDQTRTLTARGGGKIVTFEGEQEVSFESGGWCVQRPLLSKSTEQEGLLRFWLDCPSGCAKNDVSVPPGERLFFSTGVWDDADGVLDLRAKATATAAQLSALESEEEMGTEAAGAADDYFGVDGLLGKVPVFGPMRRQFQRAEQKATLRRRSAYHASWPGLDEQRVALIASKGSLSLKQERPRGYIFLGKFEAEPLQSSAGGGGRGGGRGGTPVMGLKMKKPKRKDVGRIATASHILLKDRQVALDLLARIEKGDISFVAAANKYSTCGSAATGGSLGSFRPGDMVKEFDAYCFNPTTEIGAIGVVDSEFGTHLARLEKQSLSKGGDAPPPSVARGGTPTMGFADWGKGASVATASHILIKEEPEALLLLARIEKGEISFEAAAIEFSTCGSAAKGGALGSFGPREMVPEFDAYCFDPTTEMGVIGVVGSEFGTHLVRLEKQSLEGGGRAVKARRMADTVDPETGLRT</sequence>
<evidence type="ECO:0000256" key="9">
    <source>
        <dbReference type="SAM" id="MobiDB-lite"/>
    </source>
</evidence>
<dbReference type="InterPro" id="IPR023058">
    <property type="entry name" value="PPIase_PpiC_CS"/>
</dbReference>
<organism evidence="11">
    <name type="scientific">Phaeocystis antarctica</name>
    <dbReference type="NCBI Taxonomy" id="33657"/>
    <lineage>
        <taxon>Eukaryota</taxon>
        <taxon>Haptista</taxon>
        <taxon>Haptophyta</taxon>
        <taxon>Prymnesiophyceae</taxon>
        <taxon>Phaeocystales</taxon>
        <taxon>Phaeocystaceae</taxon>
        <taxon>Phaeocystis</taxon>
    </lineage>
</organism>
<dbReference type="PROSITE" id="PS01096">
    <property type="entry name" value="PPIC_PPIASE_1"/>
    <property type="match status" value="1"/>
</dbReference>
<dbReference type="PANTHER" id="PTHR43629:SF2">
    <property type="entry name" value="RHODANESE-LIKE_PPIC DOMAIN-CONTAINING PROTEIN 12, CHLOROPLASTIC"/>
    <property type="match status" value="1"/>
</dbReference>
<dbReference type="EMBL" id="HBEP01020588">
    <property type="protein sequence ID" value="CAD8491334.1"/>
    <property type="molecule type" value="Transcribed_RNA"/>
</dbReference>
<accession>A0A7S0EPS3</accession>
<evidence type="ECO:0000256" key="8">
    <source>
        <dbReference type="PROSITE-ProRule" id="PRU00278"/>
    </source>
</evidence>
<feature type="region of interest" description="Disordered" evidence="9">
    <location>
        <begin position="268"/>
        <end position="291"/>
    </location>
</feature>
<dbReference type="GO" id="GO:0003755">
    <property type="term" value="F:peptidyl-prolyl cis-trans isomerase activity"/>
    <property type="evidence" value="ECO:0007669"/>
    <property type="project" value="UniProtKB-KW"/>
</dbReference>
<evidence type="ECO:0000256" key="4">
    <source>
        <dbReference type="ARBA" id="ARBA00040926"/>
    </source>
</evidence>
<evidence type="ECO:0000256" key="6">
    <source>
        <dbReference type="ARBA" id="ARBA00043072"/>
    </source>
</evidence>
<keyword evidence="8" id="KW-0413">Isomerase</keyword>
<dbReference type="Pfam" id="PF13616">
    <property type="entry name" value="Rotamase_3"/>
    <property type="match status" value="1"/>
</dbReference>
<dbReference type="SUPFAM" id="SSF54534">
    <property type="entry name" value="FKBP-like"/>
    <property type="match status" value="2"/>
</dbReference>
<dbReference type="PROSITE" id="PS50198">
    <property type="entry name" value="PPIC_PPIASE_2"/>
    <property type="match status" value="2"/>
</dbReference>
<dbReference type="InterPro" id="IPR052204">
    <property type="entry name" value="PpiC/parvulin_rotamase"/>
</dbReference>
<name>A0A7S0EPS3_9EUKA</name>
<gene>
    <name evidence="11" type="ORF">PANT1444_LOCUS11580</name>
</gene>
<evidence type="ECO:0000256" key="2">
    <source>
        <dbReference type="ARBA" id="ARBA00007656"/>
    </source>
</evidence>
<evidence type="ECO:0000256" key="5">
    <source>
        <dbReference type="ARBA" id="ARBA00041926"/>
    </source>
</evidence>
<feature type="domain" description="PpiC" evidence="10">
    <location>
        <begin position="298"/>
        <end position="389"/>
    </location>
</feature>
<proteinExistence type="inferred from homology"/>
<evidence type="ECO:0000256" key="7">
    <source>
        <dbReference type="ARBA" id="ARBA00046231"/>
    </source>
</evidence>
<feature type="domain" description="PpiC" evidence="10">
    <location>
        <begin position="420"/>
        <end position="511"/>
    </location>
</feature>
<dbReference type="InterPro" id="IPR046357">
    <property type="entry name" value="PPIase_dom_sf"/>
</dbReference>
<protein>
    <recommendedName>
        <fullName evidence="4">Peptidyl-prolyl cis-trans isomerase C</fullName>
    </recommendedName>
    <alternativeName>
        <fullName evidence="6">Parvulin</fullName>
    </alternativeName>
    <alternativeName>
        <fullName evidence="5">Rotamase C</fullName>
    </alternativeName>
</protein>
<dbReference type="AlphaFoldDB" id="A0A7S0EPS3"/>
<reference evidence="11" key="1">
    <citation type="submission" date="2021-01" db="EMBL/GenBank/DDBJ databases">
        <authorList>
            <person name="Corre E."/>
            <person name="Pelletier E."/>
            <person name="Niang G."/>
            <person name="Scheremetjew M."/>
            <person name="Finn R."/>
            <person name="Kale V."/>
            <person name="Holt S."/>
            <person name="Cochrane G."/>
            <person name="Meng A."/>
            <person name="Brown T."/>
            <person name="Cohen L."/>
        </authorList>
    </citation>
    <scope>NUCLEOTIDE SEQUENCE</scope>
    <source>
        <strain evidence="11">CCMP1374</strain>
    </source>
</reference>
<keyword evidence="8" id="KW-0697">Rotamase</keyword>
<dbReference type="InterPro" id="IPR000297">
    <property type="entry name" value="PPIase_PpiC"/>
</dbReference>
<comment type="similarity">
    <text evidence="2">Belongs to the PpiC/parvulin rotamase family.</text>
</comment>
<dbReference type="Gene3D" id="3.10.50.40">
    <property type="match status" value="2"/>
</dbReference>
<dbReference type="Pfam" id="PF00639">
    <property type="entry name" value="Rotamase"/>
    <property type="match status" value="1"/>
</dbReference>
<comment type="function">
    <text evidence="7">PPIases accelerate the folding of proteins. It prefers amino acid residues with hydrophobic side chains like leucine and phenylalanine in the P1 position of the peptides substrates.</text>
</comment>
<evidence type="ECO:0000259" key="10">
    <source>
        <dbReference type="PROSITE" id="PS50198"/>
    </source>
</evidence>
<feature type="compositionally biased region" description="Gly residues" evidence="9">
    <location>
        <begin position="270"/>
        <end position="283"/>
    </location>
</feature>